<dbReference type="InterPro" id="IPR014001">
    <property type="entry name" value="Helicase_ATP-bd"/>
</dbReference>
<dbReference type="GO" id="GO:0003724">
    <property type="term" value="F:RNA helicase activity"/>
    <property type="evidence" value="ECO:0007669"/>
    <property type="project" value="UniProtKB-EC"/>
</dbReference>
<dbReference type="PROSITE" id="PS51195">
    <property type="entry name" value="Q_MOTIF"/>
    <property type="match status" value="1"/>
</dbReference>
<dbReference type="EMBL" id="CP115611">
    <property type="protein sequence ID" value="WBW72068.1"/>
    <property type="molecule type" value="Genomic_DNA"/>
</dbReference>
<dbReference type="PANTHER" id="PTHR47959:SF1">
    <property type="entry name" value="ATP-DEPENDENT RNA HELICASE DBPA"/>
    <property type="match status" value="1"/>
</dbReference>
<keyword evidence="6 12" id="KW-0347">Helicase</keyword>
<dbReference type="GO" id="GO:0003723">
    <property type="term" value="F:RNA binding"/>
    <property type="evidence" value="ECO:0007669"/>
    <property type="project" value="UniProtKB-KW"/>
</dbReference>
<dbReference type="InterPro" id="IPR000629">
    <property type="entry name" value="RNA-helicase_DEAD-box_CS"/>
</dbReference>
<dbReference type="GO" id="GO:0005524">
    <property type="term" value="F:ATP binding"/>
    <property type="evidence" value="ECO:0007669"/>
    <property type="project" value="UniProtKB-KW"/>
</dbReference>
<feature type="short sequence motif" description="Q motif" evidence="11">
    <location>
        <begin position="120"/>
        <end position="148"/>
    </location>
</feature>
<dbReference type="Pfam" id="PF00270">
    <property type="entry name" value="DEAD"/>
    <property type="match status" value="1"/>
</dbReference>
<gene>
    <name evidence="17" type="primary">mak5</name>
    <name evidence="17" type="ORF">SOMG_01168</name>
</gene>
<evidence type="ECO:0000256" key="5">
    <source>
        <dbReference type="ARBA" id="ARBA00022801"/>
    </source>
</evidence>
<organism evidence="17 18">
    <name type="scientific">Schizosaccharomyces osmophilus</name>
    <dbReference type="NCBI Taxonomy" id="2545709"/>
    <lineage>
        <taxon>Eukaryota</taxon>
        <taxon>Fungi</taxon>
        <taxon>Dikarya</taxon>
        <taxon>Ascomycota</taxon>
        <taxon>Taphrinomycotina</taxon>
        <taxon>Schizosaccharomycetes</taxon>
        <taxon>Schizosaccharomycetales</taxon>
        <taxon>Schizosaccharomycetaceae</taxon>
        <taxon>Schizosaccharomyces</taxon>
    </lineage>
</organism>
<keyword evidence="7 12" id="KW-0067">ATP-binding</keyword>
<feature type="domain" description="DEAD-box RNA helicase Q" evidence="16">
    <location>
        <begin position="120"/>
        <end position="148"/>
    </location>
</feature>
<evidence type="ECO:0000256" key="11">
    <source>
        <dbReference type="PROSITE-ProRule" id="PRU00552"/>
    </source>
</evidence>
<feature type="compositionally biased region" description="Acidic residues" evidence="13">
    <location>
        <begin position="560"/>
        <end position="571"/>
    </location>
</feature>
<evidence type="ECO:0000259" key="14">
    <source>
        <dbReference type="PROSITE" id="PS51192"/>
    </source>
</evidence>
<evidence type="ECO:0000259" key="16">
    <source>
        <dbReference type="PROSITE" id="PS51195"/>
    </source>
</evidence>
<evidence type="ECO:0000313" key="17">
    <source>
        <dbReference type="EMBL" id="WBW72068.1"/>
    </source>
</evidence>
<dbReference type="CDD" id="cd17946">
    <property type="entry name" value="DEADc_DDX24"/>
    <property type="match status" value="1"/>
</dbReference>
<dbReference type="SUPFAM" id="SSF52540">
    <property type="entry name" value="P-loop containing nucleoside triphosphate hydrolases"/>
    <property type="match status" value="1"/>
</dbReference>
<evidence type="ECO:0000256" key="1">
    <source>
        <dbReference type="ARBA" id="ARBA00004123"/>
    </source>
</evidence>
<dbReference type="InterPro" id="IPR011545">
    <property type="entry name" value="DEAD/DEAH_box_helicase_dom"/>
</dbReference>
<dbReference type="KEGG" id="som:SOMG_01168"/>
<evidence type="ECO:0000256" key="4">
    <source>
        <dbReference type="ARBA" id="ARBA00022741"/>
    </source>
</evidence>
<keyword evidence="18" id="KW-1185">Reference proteome</keyword>
<dbReference type="GO" id="GO:0005829">
    <property type="term" value="C:cytosol"/>
    <property type="evidence" value="ECO:0007669"/>
    <property type="project" value="TreeGrafter"/>
</dbReference>
<evidence type="ECO:0000256" key="3">
    <source>
        <dbReference type="ARBA" id="ARBA00022517"/>
    </source>
</evidence>
<evidence type="ECO:0000256" key="7">
    <source>
        <dbReference type="ARBA" id="ARBA00022840"/>
    </source>
</evidence>
<feature type="region of interest" description="Disordered" evidence="13">
    <location>
        <begin position="51"/>
        <end position="99"/>
    </location>
</feature>
<dbReference type="SMART" id="SM00487">
    <property type="entry name" value="DEXDc"/>
    <property type="match status" value="1"/>
</dbReference>
<dbReference type="InterPro" id="IPR014014">
    <property type="entry name" value="RNA_helicase_DEAD_Q_motif"/>
</dbReference>
<dbReference type="InterPro" id="IPR001650">
    <property type="entry name" value="Helicase_C-like"/>
</dbReference>
<feature type="domain" description="Helicase C-terminal" evidence="15">
    <location>
        <begin position="376"/>
        <end position="521"/>
    </location>
</feature>
<dbReference type="GO" id="GO:0010467">
    <property type="term" value="P:gene expression"/>
    <property type="evidence" value="ECO:0007669"/>
    <property type="project" value="UniProtKB-ARBA"/>
</dbReference>
<sequence>MPQKASLNELQWKEVTLPDRLDDYEGILDLEEIEGVDIQYNDKGGNLKEVTYELVDPSKKPKKEKRKIADEKAGTKGAKKPKVDSNKKETSSSEDQVDEGNEFAALASTEEDLEKNVDVSAWSKWHLSPEMLGSLSRVGFSTPTPIQSLVVPEATSGKDIVGKAATGSGKSLAFAIPIMEHCMNVIDTKQVQALVIAPTRELAHQLLEHFEKVKPDSNLRIMAITGGLAVQKQQRLLSKHPHIVIATPGRLWSVINDNNLTENFMKIKILVLDEADRLLQKSHFEDLQKLMDVLGNPKQTNRQTLIFSATLDNNLQQRLSKKVQTNSSTDETSPFENLLKQVKFLGQPAILDADPETTVATRVLEGLLECSPKEKDLYLYYILLRYPGKTMVFANGIDDIKRISPFLNELRVEAYPLHAQLDQKKRMQSLERFKNNPKGVLICTDVAARGIDVPNVSHVIHYHVPHTADMYIHRSGRTARANEDGVSILMCGPKELSQFKRLLFKLKRKLDEFPSFPVDMSLLGVLKPRVELSHKIADLTRKAGKLGREEAWLKAAAEELGVESSDEEDPDDPKQSSHSKRNNQVAQYRSELNYLLNQRIQTGFSGKYLTSGLTNMAEKLLNGQHHQNILGTDPVTALDVLRKKGKKQS</sequence>
<dbReference type="Proteomes" id="UP001212411">
    <property type="component" value="Chromosome 1"/>
</dbReference>
<keyword evidence="8" id="KW-0694">RNA-binding</keyword>
<keyword evidence="3" id="KW-0690">Ribosome biogenesis</keyword>
<comment type="subcellular location">
    <subcellularLocation>
        <location evidence="1">Nucleus</location>
    </subcellularLocation>
</comment>
<dbReference type="Pfam" id="PF00271">
    <property type="entry name" value="Helicase_C"/>
    <property type="match status" value="1"/>
</dbReference>
<feature type="region of interest" description="Disordered" evidence="13">
    <location>
        <begin position="559"/>
        <end position="584"/>
    </location>
</feature>
<evidence type="ECO:0000256" key="10">
    <source>
        <dbReference type="ARBA" id="ARBA00047984"/>
    </source>
</evidence>
<proteinExistence type="inferred from homology"/>
<dbReference type="AlphaFoldDB" id="A0AAE9WCB3"/>
<evidence type="ECO:0000259" key="15">
    <source>
        <dbReference type="PROSITE" id="PS51194"/>
    </source>
</evidence>
<reference evidence="17 18" key="1">
    <citation type="journal article" date="2023" name="G3 (Bethesda)">
        <title>A high-quality reference genome for the fission yeast Schizosaccharomyces osmophilus.</title>
        <authorList>
            <person name="Jia G.S."/>
            <person name="Zhang W.C."/>
            <person name="Liang Y."/>
            <person name="Liu X.H."/>
            <person name="Rhind N."/>
            <person name="Pidoux A."/>
            <person name="Brysch-Herzberg M."/>
            <person name="Du L.L."/>
        </authorList>
    </citation>
    <scope>NUCLEOTIDE SEQUENCE [LARGE SCALE GENOMIC DNA]</scope>
    <source>
        <strain evidence="17 18">CBS 15793</strain>
    </source>
</reference>
<feature type="domain" description="Helicase ATP-binding" evidence="14">
    <location>
        <begin position="151"/>
        <end position="329"/>
    </location>
</feature>
<dbReference type="InterPro" id="IPR027417">
    <property type="entry name" value="P-loop_NTPase"/>
</dbReference>
<accession>A0AAE9WCB3</accession>
<dbReference type="PROSITE" id="PS51194">
    <property type="entry name" value="HELICASE_CTER"/>
    <property type="match status" value="1"/>
</dbReference>
<dbReference type="EC" id="3.6.4.13" evidence="2"/>
<feature type="compositionally biased region" description="Basic and acidic residues" evidence="13">
    <location>
        <begin position="81"/>
        <end position="91"/>
    </location>
</feature>
<keyword evidence="5 12" id="KW-0378">Hydrolase</keyword>
<evidence type="ECO:0000256" key="9">
    <source>
        <dbReference type="ARBA" id="ARBA00023242"/>
    </source>
</evidence>
<dbReference type="SMART" id="SM00490">
    <property type="entry name" value="HELICc"/>
    <property type="match status" value="1"/>
</dbReference>
<dbReference type="RefSeq" id="XP_056036311.1">
    <property type="nucleotide sequence ID" value="XM_056179961.1"/>
</dbReference>
<evidence type="ECO:0000256" key="2">
    <source>
        <dbReference type="ARBA" id="ARBA00012552"/>
    </source>
</evidence>
<dbReference type="PROSITE" id="PS51192">
    <property type="entry name" value="HELICASE_ATP_BIND_1"/>
    <property type="match status" value="1"/>
</dbReference>
<evidence type="ECO:0000256" key="8">
    <source>
        <dbReference type="ARBA" id="ARBA00022884"/>
    </source>
</evidence>
<dbReference type="PROSITE" id="PS00039">
    <property type="entry name" value="DEAD_ATP_HELICASE"/>
    <property type="match status" value="1"/>
</dbReference>
<evidence type="ECO:0000256" key="6">
    <source>
        <dbReference type="ARBA" id="ARBA00022806"/>
    </source>
</evidence>
<dbReference type="CDD" id="cd18787">
    <property type="entry name" value="SF2_C_DEAD"/>
    <property type="match status" value="1"/>
</dbReference>
<keyword evidence="4 12" id="KW-0547">Nucleotide-binding</keyword>
<protein>
    <recommendedName>
        <fullName evidence="2">RNA helicase</fullName>
        <ecNumber evidence="2">3.6.4.13</ecNumber>
    </recommendedName>
</protein>
<dbReference type="GeneID" id="80874650"/>
<dbReference type="GO" id="GO:0016787">
    <property type="term" value="F:hydrolase activity"/>
    <property type="evidence" value="ECO:0007669"/>
    <property type="project" value="UniProtKB-KW"/>
</dbReference>
<dbReference type="GO" id="GO:0042254">
    <property type="term" value="P:ribosome biogenesis"/>
    <property type="evidence" value="ECO:0007669"/>
    <property type="project" value="UniProtKB-KW"/>
</dbReference>
<keyword evidence="9" id="KW-0539">Nucleus</keyword>
<evidence type="ECO:0000313" key="18">
    <source>
        <dbReference type="Proteomes" id="UP001212411"/>
    </source>
</evidence>
<name>A0AAE9WCB3_9SCHI</name>
<comment type="similarity">
    <text evidence="12">Belongs to the DEAD box helicase family.</text>
</comment>
<dbReference type="PANTHER" id="PTHR47959">
    <property type="entry name" value="ATP-DEPENDENT RNA HELICASE RHLE-RELATED"/>
    <property type="match status" value="1"/>
</dbReference>
<evidence type="ECO:0000256" key="12">
    <source>
        <dbReference type="RuleBase" id="RU000492"/>
    </source>
</evidence>
<dbReference type="InterPro" id="IPR050079">
    <property type="entry name" value="DEAD_box_RNA_helicase"/>
</dbReference>
<evidence type="ECO:0000256" key="13">
    <source>
        <dbReference type="SAM" id="MobiDB-lite"/>
    </source>
</evidence>
<dbReference type="GO" id="GO:0005634">
    <property type="term" value="C:nucleus"/>
    <property type="evidence" value="ECO:0007669"/>
    <property type="project" value="UniProtKB-SubCell"/>
</dbReference>
<dbReference type="Gene3D" id="3.40.50.300">
    <property type="entry name" value="P-loop containing nucleotide triphosphate hydrolases"/>
    <property type="match status" value="2"/>
</dbReference>
<comment type="catalytic activity">
    <reaction evidence="10">
        <text>ATP + H2O = ADP + phosphate + H(+)</text>
        <dbReference type="Rhea" id="RHEA:13065"/>
        <dbReference type="ChEBI" id="CHEBI:15377"/>
        <dbReference type="ChEBI" id="CHEBI:15378"/>
        <dbReference type="ChEBI" id="CHEBI:30616"/>
        <dbReference type="ChEBI" id="CHEBI:43474"/>
        <dbReference type="ChEBI" id="CHEBI:456216"/>
        <dbReference type="EC" id="3.6.4.13"/>
    </reaction>
</comment>